<keyword evidence="3" id="KW-1185">Reference proteome</keyword>
<dbReference type="EMBL" id="JAHKSW010000015">
    <property type="protein sequence ID" value="KAG7323812.1"/>
    <property type="molecule type" value="Genomic_DNA"/>
</dbReference>
<protein>
    <submittedName>
        <fullName evidence="2">Uncharacterized protein</fullName>
    </submittedName>
</protein>
<name>A0A9D3SGX5_9TELE</name>
<dbReference type="Proteomes" id="UP000824219">
    <property type="component" value="Linkage Group LG15"/>
</dbReference>
<gene>
    <name evidence="2" type="ORF">KOW79_013514</name>
</gene>
<organism evidence="2 3">
    <name type="scientific">Hemibagrus wyckioides</name>
    <dbReference type="NCBI Taxonomy" id="337641"/>
    <lineage>
        <taxon>Eukaryota</taxon>
        <taxon>Metazoa</taxon>
        <taxon>Chordata</taxon>
        <taxon>Craniata</taxon>
        <taxon>Vertebrata</taxon>
        <taxon>Euteleostomi</taxon>
        <taxon>Actinopterygii</taxon>
        <taxon>Neopterygii</taxon>
        <taxon>Teleostei</taxon>
        <taxon>Ostariophysi</taxon>
        <taxon>Siluriformes</taxon>
        <taxon>Bagridae</taxon>
        <taxon>Hemibagrus</taxon>
    </lineage>
</organism>
<sequence length="294" mass="31662">MARFIAAAWRLTKRAAWPTARSAAAQLLQRDTAAAYHQLQRSRLTLGRDAAHCFSGRHSQRSTSRVSAAAWLSKRAAQRVNEPQAALPRAAQPPRSRARYSPARSVSRVQYGAVQATMLHVQRNIHQAQRSAFSAAQRELTSAAQPPRMNRDHGAGTRSSLAAAEFEHAQLSALTSAAQRSHQRSVSLLQRAAVNLGASDSTNKAGANFGRPAAERTPASACTLSCSVHRCSAAHASPVLQRERTQFAARHAQEFCCNMVDQQLTNGCSAAPAAAYGTASGMRTLQRERTPCSA</sequence>
<comment type="caution">
    <text evidence="2">The sequence shown here is derived from an EMBL/GenBank/DDBJ whole genome shotgun (WGS) entry which is preliminary data.</text>
</comment>
<feature type="region of interest" description="Disordered" evidence="1">
    <location>
        <begin position="77"/>
        <end position="104"/>
    </location>
</feature>
<evidence type="ECO:0000256" key="1">
    <source>
        <dbReference type="SAM" id="MobiDB-lite"/>
    </source>
</evidence>
<dbReference type="AlphaFoldDB" id="A0A9D3SGX5"/>
<evidence type="ECO:0000313" key="2">
    <source>
        <dbReference type="EMBL" id="KAG7323812.1"/>
    </source>
</evidence>
<feature type="region of interest" description="Disordered" evidence="1">
    <location>
        <begin position="129"/>
        <end position="159"/>
    </location>
</feature>
<feature type="compositionally biased region" description="Low complexity" evidence="1">
    <location>
        <begin position="129"/>
        <end position="138"/>
    </location>
</feature>
<reference evidence="2 3" key="1">
    <citation type="submission" date="2021-06" db="EMBL/GenBank/DDBJ databases">
        <title>Chromosome-level genome assembly of the red-tail catfish (Hemibagrus wyckioides).</title>
        <authorList>
            <person name="Shao F."/>
        </authorList>
    </citation>
    <scope>NUCLEOTIDE SEQUENCE [LARGE SCALE GENOMIC DNA]</scope>
    <source>
        <strain evidence="2">EC202008001</strain>
        <tissue evidence="2">Blood</tissue>
    </source>
</reference>
<proteinExistence type="predicted"/>
<accession>A0A9D3SGX5</accession>
<feature type="compositionally biased region" description="Low complexity" evidence="1">
    <location>
        <begin position="85"/>
        <end position="104"/>
    </location>
</feature>
<evidence type="ECO:0000313" key="3">
    <source>
        <dbReference type="Proteomes" id="UP000824219"/>
    </source>
</evidence>